<sequence length="136" mass="14971">MTRDALSAPISCAQSAQAACSLGIDSESFQNLFTTSRIDCRNLYGDEVREALFIFHRRADGFTSWERTRRELQRSVTMKSSESASPPVLPTGNRDYDRWIICGYAMFSVVMIAAIYFAVPGADATDATTALAMALP</sequence>
<dbReference type="Proteomes" id="UP000594621">
    <property type="component" value="Chromosome"/>
</dbReference>
<dbReference type="RefSeq" id="WP_195803859.1">
    <property type="nucleotide sequence ID" value="NZ_CP061379.1"/>
</dbReference>
<organism evidence="2 3">
    <name type="scientific">Bradyrhizobium commune</name>
    <dbReference type="NCBI Taxonomy" id="83627"/>
    <lineage>
        <taxon>Bacteria</taxon>
        <taxon>Pseudomonadati</taxon>
        <taxon>Pseudomonadota</taxon>
        <taxon>Alphaproteobacteria</taxon>
        <taxon>Hyphomicrobiales</taxon>
        <taxon>Nitrobacteraceae</taxon>
        <taxon>Bradyrhizobium</taxon>
    </lineage>
</organism>
<accession>A0A7S9DAS2</accession>
<gene>
    <name evidence="2" type="ORF">IC761_14300</name>
</gene>
<dbReference type="AlphaFoldDB" id="A0A7S9DAS2"/>
<evidence type="ECO:0000313" key="3">
    <source>
        <dbReference type="Proteomes" id="UP000594621"/>
    </source>
</evidence>
<evidence type="ECO:0000256" key="1">
    <source>
        <dbReference type="SAM" id="Phobius"/>
    </source>
</evidence>
<dbReference type="EMBL" id="CP061379">
    <property type="protein sequence ID" value="QPF94367.1"/>
    <property type="molecule type" value="Genomic_DNA"/>
</dbReference>
<reference evidence="2 3" key="1">
    <citation type="submission" date="2020-09" db="EMBL/GenBank/DDBJ databases">
        <title>Complete genomes of bradyrhizobia occurring on native shrubby legumes in Australia.</title>
        <authorList>
            <person name="Lafay B."/>
        </authorList>
    </citation>
    <scope>NUCLEOTIDE SEQUENCE [LARGE SCALE GENOMIC DNA]</scope>
    <source>
        <strain evidence="2 3">BDV5040</strain>
    </source>
</reference>
<feature type="transmembrane region" description="Helical" evidence="1">
    <location>
        <begin position="98"/>
        <end position="119"/>
    </location>
</feature>
<proteinExistence type="predicted"/>
<keyword evidence="3" id="KW-1185">Reference proteome</keyword>
<evidence type="ECO:0000313" key="2">
    <source>
        <dbReference type="EMBL" id="QPF94367.1"/>
    </source>
</evidence>
<name>A0A7S9DAS2_9BRAD</name>
<keyword evidence="1" id="KW-1133">Transmembrane helix</keyword>
<keyword evidence="1" id="KW-0472">Membrane</keyword>
<dbReference type="KEGG" id="bcou:IC761_14300"/>
<protein>
    <submittedName>
        <fullName evidence="2">Uncharacterized protein</fullName>
    </submittedName>
</protein>
<keyword evidence="1" id="KW-0812">Transmembrane</keyword>